<dbReference type="Gene3D" id="3.40.1380.20">
    <property type="entry name" value="Pyruvate kinase, C-terminal domain"/>
    <property type="match status" value="1"/>
</dbReference>
<sequence length="203" mass="23170">MCKKYEKSLFYSKPNFFEDINNFDGRRKVLSVANEIVVGSMDGVVITFTKTEDFKNIVLNVTEALHLVERRRDLDKWFKTLRMRVTAWKSDADAIVLLTTSGRSAQMLSALSPPCPIIAVTAHESIARRLHIFRNVIPLYYQRRRAVNWREECRNRVLFGSEFALKTGLFCGGAKLVVLAPSEEGAAYCDEFQIVIAPLQYAK</sequence>
<name>A0A9N9RES8_9NEOP</name>
<dbReference type="GO" id="GO:0000287">
    <property type="term" value="F:magnesium ion binding"/>
    <property type="evidence" value="ECO:0007669"/>
    <property type="project" value="InterPro"/>
</dbReference>
<dbReference type="InterPro" id="IPR036918">
    <property type="entry name" value="Pyrv_Knase_C_sf"/>
</dbReference>
<dbReference type="GO" id="GO:0004743">
    <property type="term" value="F:pyruvate kinase activity"/>
    <property type="evidence" value="ECO:0007669"/>
    <property type="project" value="InterPro"/>
</dbReference>
<gene>
    <name evidence="2" type="ORF">DIATSA_LOCUS12411</name>
</gene>
<reference evidence="2" key="2">
    <citation type="submission" date="2022-10" db="EMBL/GenBank/DDBJ databases">
        <authorList>
            <consortium name="ENA_rothamsted_submissions"/>
            <consortium name="culmorum"/>
            <person name="King R."/>
        </authorList>
    </citation>
    <scope>NUCLEOTIDE SEQUENCE</scope>
</reference>
<reference evidence="2" key="1">
    <citation type="submission" date="2021-12" db="EMBL/GenBank/DDBJ databases">
        <authorList>
            <person name="King R."/>
        </authorList>
    </citation>
    <scope>NUCLEOTIDE SEQUENCE</scope>
</reference>
<dbReference type="AlphaFoldDB" id="A0A9N9RES8"/>
<dbReference type="InterPro" id="IPR015795">
    <property type="entry name" value="Pyrv_Knase_C"/>
</dbReference>
<dbReference type="InterPro" id="IPR001697">
    <property type="entry name" value="Pyr_Knase"/>
</dbReference>
<dbReference type="OrthoDB" id="6894596at2759"/>
<dbReference type="PANTHER" id="PTHR11817">
    <property type="entry name" value="PYRUVATE KINASE"/>
    <property type="match status" value="1"/>
</dbReference>
<proteinExistence type="predicted"/>
<evidence type="ECO:0000313" key="2">
    <source>
        <dbReference type="EMBL" id="CAG9795105.1"/>
    </source>
</evidence>
<dbReference type="Proteomes" id="UP001153714">
    <property type="component" value="Chromosome 7"/>
</dbReference>
<dbReference type="GO" id="GO:0030955">
    <property type="term" value="F:potassium ion binding"/>
    <property type="evidence" value="ECO:0007669"/>
    <property type="project" value="InterPro"/>
</dbReference>
<evidence type="ECO:0000313" key="3">
    <source>
        <dbReference type="Proteomes" id="UP001153714"/>
    </source>
</evidence>
<protein>
    <recommendedName>
        <fullName evidence="1">Pyruvate kinase C-terminal domain-containing protein</fullName>
    </recommendedName>
</protein>
<dbReference type="Pfam" id="PF02887">
    <property type="entry name" value="PK_C"/>
    <property type="match status" value="1"/>
</dbReference>
<organism evidence="2 3">
    <name type="scientific">Diatraea saccharalis</name>
    <name type="common">sugarcane borer</name>
    <dbReference type="NCBI Taxonomy" id="40085"/>
    <lineage>
        <taxon>Eukaryota</taxon>
        <taxon>Metazoa</taxon>
        <taxon>Ecdysozoa</taxon>
        <taxon>Arthropoda</taxon>
        <taxon>Hexapoda</taxon>
        <taxon>Insecta</taxon>
        <taxon>Pterygota</taxon>
        <taxon>Neoptera</taxon>
        <taxon>Endopterygota</taxon>
        <taxon>Lepidoptera</taxon>
        <taxon>Glossata</taxon>
        <taxon>Ditrysia</taxon>
        <taxon>Pyraloidea</taxon>
        <taxon>Crambidae</taxon>
        <taxon>Crambinae</taxon>
        <taxon>Diatraea</taxon>
    </lineage>
</organism>
<keyword evidence="3" id="KW-1185">Reference proteome</keyword>
<dbReference type="EMBL" id="OU893338">
    <property type="protein sequence ID" value="CAG9795105.1"/>
    <property type="molecule type" value="Genomic_DNA"/>
</dbReference>
<evidence type="ECO:0000259" key="1">
    <source>
        <dbReference type="Pfam" id="PF02887"/>
    </source>
</evidence>
<feature type="domain" description="Pyruvate kinase C-terminal" evidence="1">
    <location>
        <begin position="86"/>
        <end position="185"/>
    </location>
</feature>
<dbReference type="SUPFAM" id="SSF52935">
    <property type="entry name" value="PK C-terminal domain-like"/>
    <property type="match status" value="1"/>
</dbReference>
<accession>A0A9N9RES8</accession>